<gene>
    <name evidence="2" type="ORF">FGO68_gene230</name>
</gene>
<dbReference type="Proteomes" id="UP000785679">
    <property type="component" value="Unassembled WGS sequence"/>
</dbReference>
<accession>A0A8J8NEW4</accession>
<comment type="caution">
    <text evidence="2">The sequence shown here is derived from an EMBL/GenBank/DDBJ whole genome shotgun (WGS) entry which is preliminary data.</text>
</comment>
<keyword evidence="3" id="KW-1185">Reference proteome</keyword>
<evidence type="ECO:0000313" key="2">
    <source>
        <dbReference type="EMBL" id="TNV73748.1"/>
    </source>
</evidence>
<proteinExistence type="predicted"/>
<dbReference type="AlphaFoldDB" id="A0A8J8NEW4"/>
<evidence type="ECO:0000313" key="3">
    <source>
        <dbReference type="Proteomes" id="UP000785679"/>
    </source>
</evidence>
<name>A0A8J8NEW4_HALGN</name>
<sequence>MQCREWVQPHPSMLGGEYHTTSGDKGKLQWREWNHQSGIVRHLHNNIEQHPQSHLCIDSFINHSADLQQRHSP</sequence>
<protein>
    <submittedName>
        <fullName evidence="2">Uncharacterized protein</fullName>
    </submittedName>
</protein>
<feature type="region of interest" description="Disordered" evidence="1">
    <location>
        <begin position="1"/>
        <end position="20"/>
    </location>
</feature>
<organism evidence="2 3">
    <name type="scientific">Halteria grandinella</name>
    <dbReference type="NCBI Taxonomy" id="5974"/>
    <lineage>
        <taxon>Eukaryota</taxon>
        <taxon>Sar</taxon>
        <taxon>Alveolata</taxon>
        <taxon>Ciliophora</taxon>
        <taxon>Intramacronucleata</taxon>
        <taxon>Spirotrichea</taxon>
        <taxon>Stichotrichia</taxon>
        <taxon>Sporadotrichida</taxon>
        <taxon>Halteriidae</taxon>
        <taxon>Halteria</taxon>
    </lineage>
</organism>
<dbReference type="EMBL" id="RRYP01018173">
    <property type="protein sequence ID" value="TNV73748.1"/>
    <property type="molecule type" value="Genomic_DNA"/>
</dbReference>
<reference evidence="2" key="1">
    <citation type="submission" date="2019-06" db="EMBL/GenBank/DDBJ databases">
        <authorList>
            <person name="Zheng W."/>
        </authorList>
    </citation>
    <scope>NUCLEOTIDE SEQUENCE</scope>
    <source>
        <strain evidence="2">QDHG01</strain>
    </source>
</reference>
<evidence type="ECO:0000256" key="1">
    <source>
        <dbReference type="SAM" id="MobiDB-lite"/>
    </source>
</evidence>